<comment type="caution">
    <text evidence="2">The sequence shown here is derived from an EMBL/GenBank/DDBJ whole genome shotgun (WGS) entry which is preliminary data.</text>
</comment>
<dbReference type="Proteomes" id="UP001334248">
    <property type="component" value="Unassembled WGS sequence"/>
</dbReference>
<proteinExistence type="predicted"/>
<evidence type="ECO:0000313" key="3">
    <source>
        <dbReference type="Proteomes" id="UP001334248"/>
    </source>
</evidence>
<feature type="compositionally biased region" description="Acidic residues" evidence="1">
    <location>
        <begin position="106"/>
        <end position="123"/>
    </location>
</feature>
<protein>
    <submittedName>
        <fullName evidence="2">Uncharacterized protein</fullName>
    </submittedName>
</protein>
<evidence type="ECO:0000313" key="2">
    <source>
        <dbReference type="EMBL" id="KAK5943094.1"/>
    </source>
</evidence>
<name>A0ABR0RR33_9EURO</name>
<gene>
    <name evidence="2" type="ORF">PMZ80_004099</name>
</gene>
<feature type="region of interest" description="Disordered" evidence="1">
    <location>
        <begin position="95"/>
        <end position="140"/>
    </location>
</feature>
<evidence type="ECO:0000256" key="1">
    <source>
        <dbReference type="SAM" id="MobiDB-lite"/>
    </source>
</evidence>
<reference evidence="2 3" key="1">
    <citation type="journal article" date="2023" name="Res Sq">
        <title>Genomic and morphological characterization of Knufia obscura isolated from the Mars 2020 spacecraft assembly facility.</title>
        <authorList>
            <person name="Chander A.M."/>
            <person name="Teixeira M.M."/>
            <person name="Singh N.K."/>
            <person name="Williams M.P."/>
            <person name="Parker C.W."/>
            <person name="Leo P."/>
            <person name="Stajich J.E."/>
            <person name="Torok T."/>
            <person name="Tighe S."/>
            <person name="Mason C.E."/>
            <person name="Venkateswaran K."/>
        </authorList>
    </citation>
    <scope>NUCLEOTIDE SEQUENCE [LARGE SCALE GENOMIC DNA]</scope>
    <source>
        <strain evidence="2 3">CCFEE 5817</strain>
    </source>
</reference>
<accession>A0ABR0RR33</accession>
<sequence length="140" mass="15995">MPILRDPQTPRLDLHFGFPATDLKPRPYQVHSRPTSYPLRQLSAAVRAMEKERVEETEWRAMRKLEFHTAEELHQAQLRAEAAGAIRARYVRVPRPMEFSRRQEQEAGDTETTSEDEAGEDVSAEQGPRLRLRGGDGDAS</sequence>
<dbReference type="RefSeq" id="XP_064731184.1">
    <property type="nucleotide sequence ID" value="XM_064872526.1"/>
</dbReference>
<keyword evidence="3" id="KW-1185">Reference proteome</keyword>
<dbReference type="EMBL" id="JAVHJV010000004">
    <property type="protein sequence ID" value="KAK5943094.1"/>
    <property type="molecule type" value="Genomic_DNA"/>
</dbReference>
<organism evidence="2 3">
    <name type="scientific">Knufia obscura</name>
    <dbReference type="NCBI Taxonomy" id="1635080"/>
    <lineage>
        <taxon>Eukaryota</taxon>
        <taxon>Fungi</taxon>
        <taxon>Dikarya</taxon>
        <taxon>Ascomycota</taxon>
        <taxon>Pezizomycotina</taxon>
        <taxon>Eurotiomycetes</taxon>
        <taxon>Chaetothyriomycetidae</taxon>
        <taxon>Chaetothyriales</taxon>
        <taxon>Trichomeriaceae</taxon>
        <taxon>Knufia</taxon>
    </lineage>
</organism>
<dbReference type="GeneID" id="89997548"/>